<dbReference type="Gene3D" id="1.10.10.10">
    <property type="entry name" value="Winged helix-like DNA-binding domain superfamily/Winged helix DNA-binding domain"/>
    <property type="match status" value="1"/>
</dbReference>
<gene>
    <name evidence="5" type="ORF">MNBD_ALPHA11-2097</name>
</gene>
<sequence length="104" mass="11616">MLDMPNDIRSLQNKALEVATLLKAIGNEKRLIILCQLADREEVSVGALAQTVGLGQSALSQHLAKMRDEGIVTTRREGQTIWYRIADGRVKELMAILYQLYCAD</sequence>
<dbReference type="GO" id="GO:0003677">
    <property type="term" value="F:DNA binding"/>
    <property type="evidence" value="ECO:0007669"/>
    <property type="project" value="UniProtKB-KW"/>
</dbReference>
<proteinExistence type="predicted"/>
<dbReference type="SMART" id="SM00418">
    <property type="entry name" value="HTH_ARSR"/>
    <property type="match status" value="1"/>
</dbReference>
<dbReference type="InterPro" id="IPR011991">
    <property type="entry name" value="ArsR-like_HTH"/>
</dbReference>
<evidence type="ECO:0000256" key="3">
    <source>
        <dbReference type="ARBA" id="ARBA00023163"/>
    </source>
</evidence>
<evidence type="ECO:0000256" key="2">
    <source>
        <dbReference type="ARBA" id="ARBA00023125"/>
    </source>
</evidence>
<dbReference type="InterPro" id="IPR001845">
    <property type="entry name" value="HTH_ArsR_DNA-bd_dom"/>
</dbReference>
<evidence type="ECO:0000259" key="4">
    <source>
        <dbReference type="PROSITE" id="PS50987"/>
    </source>
</evidence>
<dbReference type="CDD" id="cd00090">
    <property type="entry name" value="HTH_ARSR"/>
    <property type="match status" value="1"/>
</dbReference>
<keyword evidence="1" id="KW-0805">Transcription regulation</keyword>
<dbReference type="PANTHER" id="PTHR33154:SF28">
    <property type="entry name" value="HTH-TYPE TRANSCRIPTIONAL REGULATOR YGAV-RELATED"/>
    <property type="match status" value="1"/>
</dbReference>
<feature type="domain" description="HTH arsR-type" evidence="4">
    <location>
        <begin position="11"/>
        <end position="104"/>
    </location>
</feature>
<dbReference type="AlphaFoldDB" id="A0A3B0TZ75"/>
<keyword evidence="2" id="KW-0238">DNA-binding</keyword>
<keyword evidence="3" id="KW-0804">Transcription</keyword>
<dbReference type="SUPFAM" id="SSF46785">
    <property type="entry name" value="Winged helix' DNA-binding domain"/>
    <property type="match status" value="1"/>
</dbReference>
<dbReference type="GO" id="GO:0003700">
    <property type="term" value="F:DNA-binding transcription factor activity"/>
    <property type="evidence" value="ECO:0007669"/>
    <property type="project" value="InterPro"/>
</dbReference>
<name>A0A3B0TZ75_9ZZZZ</name>
<dbReference type="PROSITE" id="PS50987">
    <property type="entry name" value="HTH_ARSR_2"/>
    <property type="match status" value="1"/>
</dbReference>
<evidence type="ECO:0000256" key="1">
    <source>
        <dbReference type="ARBA" id="ARBA00023015"/>
    </source>
</evidence>
<dbReference type="InterPro" id="IPR036390">
    <property type="entry name" value="WH_DNA-bd_sf"/>
</dbReference>
<dbReference type="NCBIfam" id="NF033788">
    <property type="entry name" value="HTH_metalloreg"/>
    <property type="match status" value="1"/>
</dbReference>
<evidence type="ECO:0000313" key="5">
    <source>
        <dbReference type="EMBL" id="VAW24081.1"/>
    </source>
</evidence>
<dbReference type="Pfam" id="PF01022">
    <property type="entry name" value="HTH_5"/>
    <property type="match status" value="1"/>
</dbReference>
<reference evidence="5" key="1">
    <citation type="submission" date="2018-06" db="EMBL/GenBank/DDBJ databases">
        <authorList>
            <person name="Zhirakovskaya E."/>
        </authorList>
    </citation>
    <scope>NUCLEOTIDE SEQUENCE</scope>
</reference>
<dbReference type="PANTHER" id="PTHR33154">
    <property type="entry name" value="TRANSCRIPTIONAL REGULATOR, ARSR FAMILY"/>
    <property type="match status" value="1"/>
</dbReference>
<dbReference type="InterPro" id="IPR036388">
    <property type="entry name" value="WH-like_DNA-bd_sf"/>
</dbReference>
<dbReference type="EMBL" id="UOEQ01000503">
    <property type="protein sequence ID" value="VAW24081.1"/>
    <property type="molecule type" value="Genomic_DNA"/>
</dbReference>
<protein>
    <submittedName>
        <fullName evidence="5">Transcriptional regulator, ArsR family</fullName>
    </submittedName>
</protein>
<dbReference type="InterPro" id="IPR051081">
    <property type="entry name" value="HTH_MetalResp_TranReg"/>
</dbReference>
<accession>A0A3B0TZ75</accession>
<dbReference type="PRINTS" id="PR00778">
    <property type="entry name" value="HTHARSR"/>
</dbReference>
<organism evidence="5">
    <name type="scientific">hydrothermal vent metagenome</name>
    <dbReference type="NCBI Taxonomy" id="652676"/>
    <lineage>
        <taxon>unclassified sequences</taxon>
        <taxon>metagenomes</taxon>
        <taxon>ecological metagenomes</taxon>
    </lineage>
</organism>